<comment type="caution">
    <text evidence="3">The sequence shown here is derived from an EMBL/GenBank/DDBJ whole genome shotgun (WGS) entry which is preliminary data.</text>
</comment>
<dbReference type="Proteomes" id="UP001259572">
    <property type="component" value="Unassembled WGS sequence"/>
</dbReference>
<dbReference type="SUPFAM" id="SSF53448">
    <property type="entry name" value="Nucleotide-diphospho-sugar transferases"/>
    <property type="match status" value="1"/>
</dbReference>
<sequence>MPHTFTAVILAAQRGGRIDPLAAEAGVTHKCLVPILGRPLIEYVLDALIAVPGLERIRVCIEPGAVEAVKRVAGASGERGIPVDYVPSAETITESAYASAEGVEGPIVLTTADNVNLTPGAVLQMLQEIEHGADAVVALASKSSVLASHPEAQRRFYEFSDDAYSNCNLYALAGRQALAMAETFREGGQFAKSPKRMIRAFGLINILLLRFRLISLSGAMKRLSRRFGGRVRAAVLADGRHAVDVDNERTYRIAKLILERKAAGPGVAA</sequence>
<dbReference type="GO" id="GO:0016740">
    <property type="term" value="F:transferase activity"/>
    <property type="evidence" value="ECO:0007669"/>
    <property type="project" value="UniProtKB-KW"/>
</dbReference>
<evidence type="ECO:0000256" key="1">
    <source>
        <dbReference type="ARBA" id="ARBA00022842"/>
    </source>
</evidence>
<keyword evidence="1" id="KW-0460">Magnesium</keyword>
<organism evidence="3 4">
    <name type="scientific">Sphingosinicella rhizophila</name>
    <dbReference type="NCBI Taxonomy" id="3050082"/>
    <lineage>
        <taxon>Bacteria</taxon>
        <taxon>Pseudomonadati</taxon>
        <taxon>Pseudomonadota</taxon>
        <taxon>Alphaproteobacteria</taxon>
        <taxon>Sphingomonadales</taxon>
        <taxon>Sphingosinicellaceae</taxon>
        <taxon>Sphingosinicella</taxon>
    </lineage>
</organism>
<protein>
    <submittedName>
        <fullName evidence="3">NTP transferase domain-containing protein</fullName>
    </submittedName>
</protein>
<evidence type="ECO:0000259" key="2">
    <source>
        <dbReference type="Pfam" id="PF12804"/>
    </source>
</evidence>
<feature type="domain" description="MobA-like NTP transferase" evidence="2">
    <location>
        <begin position="7"/>
        <end position="142"/>
    </location>
</feature>
<proteinExistence type="predicted"/>
<keyword evidence="4" id="KW-1185">Reference proteome</keyword>
<gene>
    <name evidence="3" type="ORF">RQX22_03120</name>
</gene>
<evidence type="ECO:0000313" key="4">
    <source>
        <dbReference type="Proteomes" id="UP001259572"/>
    </source>
</evidence>
<keyword evidence="3" id="KW-0808">Transferase</keyword>
<accession>A0ABU3Q3F0</accession>
<dbReference type="Gene3D" id="3.90.550.10">
    <property type="entry name" value="Spore Coat Polysaccharide Biosynthesis Protein SpsA, Chain A"/>
    <property type="match status" value="1"/>
</dbReference>
<dbReference type="Pfam" id="PF12804">
    <property type="entry name" value="NTP_transf_3"/>
    <property type="match status" value="1"/>
</dbReference>
<name>A0ABU3Q3F0_9SPHN</name>
<reference evidence="3 4" key="1">
    <citation type="submission" date="2023-05" db="EMBL/GenBank/DDBJ databases">
        <authorList>
            <person name="Guo Y."/>
        </authorList>
    </citation>
    <scope>NUCLEOTIDE SEQUENCE [LARGE SCALE GENOMIC DNA]</scope>
    <source>
        <strain evidence="3 4">GR2756</strain>
    </source>
</reference>
<dbReference type="RefSeq" id="WP_315723584.1">
    <property type="nucleotide sequence ID" value="NZ_JAVUPU010000002.1"/>
</dbReference>
<dbReference type="EMBL" id="JAVUPU010000002">
    <property type="protein sequence ID" value="MDT9597937.1"/>
    <property type="molecule type" value="Genomic_DNA"/>
</dbReference>
<dbReference type="InterPro" id="IPR025877">
    <property type="entry name" value="MobA-like_NTP_Trfase"/>
</dbReference>
<dbReference type="InterPro" id="IPR029044">
    <property type="entry name" value="Nucleotide-diphossugar_trans"/>
</dbReference>
<evidence type="ECO:0000313" key="3">
    <source>
        <dbReference type="EMBL" id="MDT9597937.1"/>
    </source>
</evidence>